<organism evidence="4 5">
    <name type="scientific">Alkaliphilus pronyensis</name>
    <dbReference type="NCBI Taxonomy" id="1482732"/>
    <lineage>
        <taxon>Bacteria</taxon>
        <taxon>Bacillati</taxon>
        <taxon>Bacillota</taxon>
        <taxon>Clostridia</taxon>
        <taxon>Peptostreptococcales</taxon>
        <taxon>Natronincolaceae</taxon>
        <taxon>Alkaliphilus</taxon>
    </lineage>
</organism>
<comment type="similarity">
    <text evidence="1">Belongs to the GppA/Ppx family.</text>
</comment>
<dbReference type="Gene3D" id="3.30.420.150">
    <property type="entry name" value="Exopolyphosphatase. Domain 2"/>
    <property type="match status" value="1"/>
</dbReference>
<evidence type="ECO:0000313" key="4">
    <source>
        <dbReference type="EMBL" id="KAB3536062.1"/>
    </source>
</evidence>
<dbReference type="SUPFAM" id="SSF109604">
    <property type="entry name" value="HD-domain/PDEase-like"/>
    <property type="match status" value="1"/>
</dbReference>
<dbReference type="CDD" id="cd24006">
    <property type="entry name" value="ASKHA_NBD_PPX_GppA"/>
    <property type="match status" value="1"/>
</dbReference>
<dbReference type="OrthoDB" id="9814545at2"/>
<evidence type="ECO:0000256" key="1">
    <source>
        <dbReference type="ARBA" id="ARBA00007125"/>
    </source>
</evidence>
<name>A0A6I0F3X6_9FIRM</name>
<sequence length="514" mass="59031">MNKRRKSLVIAGISVGSHALKIKIVEVTEKEEIIILEKVSKKTTLGRDTFSKGKVSYGVVDEVCQVLKGFKRLMNTYKVQTYQAFATSGIKEAENRDYILNQIKSKTGLNVELINSSHKRFLTYKAVREKLTNHQQLRREGTMILDVGSGSIELSIYSNGNLTFSQNLKLGSLRLKELLLSLEDKTLNFPKVLEDYIRSNTDILWKTFDFNEPINHFILLGDTIKDICSICNSHDYSINKTRFLNMYHELINRPSHKAMYRRNVTQEGAYILLPTMILAKTFLNLTSSSKIYTPLVSLEDGIVSNIIDERLNTSRRQEFLKDTYSLVKTMAAKYRYDEKHAHEVEKNALIMFDALKKHHGLGDQERLLLQLASVLHDIGKFINMSKHYNHSYDIIIASNIMGISQEQLAIIGNIAKYHSGLFPKMSHESFQQLSFENRVVVAKLVSIIKIANALDRSHQQKIKDIKIRVHDKKMFIKAIAKGDTLLEEWTFENNSFFFEDVFGITPILSIEREI</sequence>
<dbReference type="InterPro" id="IPR050273">
    <property type="entry name" value="GppA/Ppx_hydrolase"/>
</dbReference>
<dbReference type="SUPFAM" id="SSF53067">
    <property type="entry name" value="Actin-like ATPase domain"/>
    <property type="match status" value="2"/>
</dbReference>
<dbReference type="EMBL" id="WBZC01000013">
    <property type="protein sequence ID" value="KAB3536062.1"/>
    <property type="molecule type" value="Genomic_DNA"/>
</dbReference>
<dbReference type="Proteomes" id="UP000432715">
    <property type="component" value="Unassembled WGS sequence"/>
</dbReference>
<comment type="caution">
    <text evidence="4">The sequence shown here is derived from an EMBL/GenBank/DDBJ whole genome shotgun (WGS) entry which is preliminary data.</text>
</comment>
<gene>
    <name evidence="4" type="ORF">F8154_04705</name>
</gene>
<protein>
    <submittedName>
        <fullName evidence="4">HD domain-containing protein</fullName>
    </submittedName>
</protein>
<keyword evidence="5" id="KW-1185">Reference proteome</keyword>
<dbReference type="Pfam" id="PF21447">
    <property type="entry name" value="Ppx-GppA_III"/>
    <property type="match status" value="1"/>
</dbReference>
<accession>A0A6I0F3X6</accession>
<dbReference type="PANTHER" id="PTHR30005">
    <property type="entry name" value="EXOPOLYPHOSPHATASE"/>
    <property type="match status" value="1"/>
</dbReference>
<dbReference type="InterPro" id="IPR048950">
    <property type="entry name" value="Ppx_GppA_C"/>
</dbReference>
<feature type="domain" description="Ppx/GppA phosphatase C-terminal" evidence="3">
    <location>
        <begin position="327"/>
        <end position="473"/>
    </location>
</feature>
<dbReference type="InterPro" id="IPR003695">
    <property type="entry name" value="Ppx_GppA_N"/>
</dbReference>
<reference evidence="4 5" key="1">
    <citation type="submission" date="2019-10" db="EMBL/GenBank/DDBJ databases">
        <title>Alkaliphilus serpentinus sp. nov. and Alkaliphilus pronyensis sp. nov., two novel anaerobic alkaliphilic species isolated from the serpentinized-hosted hydrothermal field of the Prony Bay (New Caledonia).</title>
        <authorList>
            <person name="Postec A."/>
        </authorList>
    </citation>
    <scope>NUCLEOTIDE SEQUENCE [LARGE SCALE GENOMIC DNA]</scope>
    <source>
        <strain evidence="4 5">LacV</strain>
    </source>
</reference>
<dbReference type="InterPro" id="IPR003607">
    <property type="entry name" value="HD/PDEase_dom"/>
</dbReference>
<dbReference type="CDD" id="cd00077">
    <property type="entry name" value="HDc"/>
    <property type="match status" value="1"/>
</dbReference>
<dbReference type="RefSeq" id="WP_151860441.1">
    <property type="nucleotide sequence ID" value="NZ_WBZC01000013.1"/>
</dbReference>
<dbReference type="AlphaFoldDB" id="A0A6I0F3X6"/>
<dbReference type="PANTHER" id="PTHR30005:SF0">
    <property type="entry name" value="RETROGRADE REGULATION PROTEIN 2"/>
    <property type="match status" value="1"/>
</dbReference>
<dbReference type="GO" id="GO:0016462">
    <property type="term" value="F:pyrophosphatase activity"/>
    <property type="evidence" value="ECO:0007669"/>
    <property type="project" value="TreeGrafter"/>
</dbReference>
<dbReference type="Pfam" id="PF02541">
    <property type="entry name" value="Ppx-GppA"/>
    <property type="match status" value="1"/>
</dbReference>
<evidence type="ECO:0000259" key="2">
    <source>
        <dbReference type="Pfam" id="PF02541"/>
    </source>
</evidence>
<evidence type="ECO:0000259" key="3">
    <source>
        <dbReference type="Pfam" id="PF21447"/>
    </source>
</evidence>
<feature type="domain" description="Ppx/GppA phosphatase N-terminal" evidence="2">
    <location>
        <begin position="25"/>
        <end position="306"/>
    </location>
</feature>
<dbReference type="InterPro" id="IPR043129">
    <property type="entry name" value="ATPase_NBD"/>
</dbReference>
<dbReference type="Gene3D" id="3.30.420.40">
    <property type="match status" value="1"/>
</dbReference>
<dbReference type="Gene3D" id="1.10.3210.10">
    <property type="entry name" value="Hypothetical protein af1432"/>
    <property type="match status" value="1"/>
</dbReference>
<evidence type="ECO:0000313" key="5">
    <source>
        <dbReference type="Proteomes" id="UP000432715"/>
    </source>
</evidence>
<proteinExistence type="inferred from homology"/>